<accession>X0WAF6</accession>
<dbReference type="EMBL" id="BARS01032441">
    <property type="protein sequence ID" value="GAG27929.1"/>
    <property type="molecule type" value="Genomic_DNA"/>
</dbReference>
<reference evidence="1" key="1">
    <citation type="journal article" date="2014" name="Front. Microbiol.">
        <title>High frequency of phylogenetically diverse reductive dehalogenase-homologous genes in deep subseafloor sedimentary metagenomes.</title>
        <authorList>
            <person name="Kawai M."/>
            <person name="Futagami T."/>
            <person name="Toyoda A."/>
            <person name="Takaki Y."/>
            <person name="Nishi S."/>
            <person name="Hori S."/>
            <person name="Arai W."/>
            <person name="Tsubouchi T."/>
            <person name="Morono Y."/>
            <person name="Uchiyama I."/>
            <person name="Ito T."/>
            <person name="Fujiyama A."/>
            <person name="Inagaki F."/>
            <person name="Takami H."/>
        </authorList>
    </citation>
    <scope>NUCLEOTIDE SEQUENCE</scope>
    <source>
        <strain evidence="1">Expedition CK06-06</strain>
    </source>
</reference>
<gene>
    <name evidence="1" type="ORF">S01H1_50353</name>
</gene>
<proteinExistence type="predicted"/>
<dbReference type="AlphaFoldDB" id="X0WAF6"/>
<evidence type="ECO:0000313" key="1">
    <source>
        <dbReference type="EMBL" id="GAG27929.1"/>
    </source>
</evidence>
<organism evidence="1">
    <name type="scientific">marine sediment metagenome</name>
    <dbReference type="NCBI Taxonomy" id="412755"/>
    <lineage>
        <taxon>unclassified sequences</taxon>
        <taxon>metagenomes</taxon>
        <taxon>ecological metagenomes</taxon>
    </lineage>
</organism>
<name>X0WAF6_9ZZZZ</name>
<protein>
    <submittedName>
        <fullName evidence="1">Uncharacterized protein</fullName>
    </submittedName>
</protein>
<feature type="non-terminal residue" evidence="1">
    <location>
        <position position="1"/>
    </location>
</feature>
<comment type="caution">
    <text evidence="1">The sequence shown here is derived from an EMBL/GenBank/DDBJ whole genome shotgun (WGS) entry which is preliminary data.</text>
</comment>
<sequence>AQEKLFERGFCLFWDKSIKVKINLDNEIYI</sequence>